<keyword evidence="1" id="KW-0472">Membrane</keyword>
<sequence length="125" mass="14302">MSSRTKFYLNKREKKWMGVCSGLADFTGIDVLWWRVGAVLGTILGAGILPIAYLVIGLMASDKPSEFYSESVVDQKFWQKVRVAPSRSIRDVHASFRDVDRRLAHIERHYTSQNTRLANEIDSLR</sequence>
<keyword evidence="1" id="KW-0812">Transmembrane</keyword>
<keyword evidence="4" id="KW-1185">Reference proteome</keyword>
<dbReference type="InterPro" id="IPR014320">
    <property type="entry name" value="Phageshock_PspC"/>
</dbReference>
<name>A0A7W7B101_9SPHN</name>
<gene>
    <name evidence="3" type="ORF">GGQ98_001639</name>
</gene>
<dbReference type="NCBIfam" id="TIGR02978">
    <property type="entry name" value="phageshock_pspC"/>
    <property type="match status" value="1"/>
</dbReference>
<feature type="domain" description="Phage shock protein PspC N-terminal" evidence="2">
    <location>
        <begin position="6"/>
        <end position="59"/>
    </location>
</feature>
<dbReference type="InterPro" id="IPR007168">
    <property type="entry name" value="Phageshock_PspC_N"/>
</dbReference>
<dbReference type="Pfam" id="PF04024">
    <property type="entry name" value="PspC"/>
    <property type="match status" value="1"/>
</dbReference>
<dbReference type="RefSeq" id="WP_184067791.1">
    <property type="nucleotide sequence ID" value="NZ_JACHNZ010000016.1"/>
</dbReference>
<evidence type="ECO:0000259" key="2">
    <source>
        <dbReference type="Pfam" id="PF04024"/>
    </source>
</evidence>
<evidence type="ECO:0000313" key="3">
    <source>
        <dbReference type="EMBL" id="MBB4632022.1"/>
    </source>
</evidence>
<dbReference type="Proteomes" id="UP000566324">
    <property type="component" value="Unassembled WGS sequence"/>
</dbReference>
<accession>A0A7W7B101</accession>
<reference evidence="3 4" key="1">
    <citation type="submission" date="2020-08" db="EMBL/GenBank/DDBJ databases">
        <title>Genomic Encyclopedia of Type Strains, Phase IV (KMG-IV): sequencing the most valuable type-strain genomes for metagenomic binning, comparative biology and taxonomic classification.</title>
        <authorList>
            <person name="Goeker M."/>
        </authorList>
    </citation>
    <scope>NUCLEOTIDE SEQUENCE [LARGE SCALE GENOMIC DNA]</scope>
    <source>
        <strain evidence="3 4">DSM 17328</strain>
    </source>
</reference>
<keyword evidence="1" id="KW-1133">Transmembrane helix</keyword>
<proteinExistence type="predicted"/>
<dbReference type="EMBL" id="JACHNZ010000016">
    <property type="protein sequence ID" value="MBB4632022.1"/>
    <property type="molecule type" value="Genomic_DNA"/>
</dbReference>
<feature type="transmembrane region" description="Helical" evidence="1">
    <location>
        <begin position="32"/>
        <end position="56"/>
    </location>
</feature>
<evidence type="ECO:0000313" key="4">
    <source>
        <dbReference type="Proteomes" id="UP000566324"/>
    </source>
</evidence>
<dbReference type="AlphaFoldDB" id="A0A7W7B101"/>
<organism evidence="3 4">
    <name type="scientific">Sphingosinicella soli</name>
    <dbReference type="NCBI Taxonomy" id="333708"/>
    <lineage>
        <taxon>Bacteria</taxon>
        <taxon>Pseudomonadati</taxon>
        <taxon>Pseudomonadota</taxon>
        <taxon>Alphaproteobacteria</taxon>
        <taxon>Sphingomonadales</taxon>
        <taxon>Sphingosinicellaceae</taxon>
        <taxon>Sphingosinicella</taxon>
    </lineage>
</organism>
<protein>
    <submittedName>
        <fullName evidence="3">Phage shock protein C</fullName>
    </submittedName>
</protein>
<evidence type="ECO:0000256" key="1">
    <source>
        <dbReference type="SAM" id="Phobius"/>
    </source>
</evidence>
<comment type="caution">
    <text evidence="3">The sequence shown here is derived from an EMBL/GenBank/DDBJ whole genome shotgun (WGS) entry which is preliminary data.</text>
</comment>